<keyword evidence="1" id="KW-0732">Signal</keyword>
<organism evidence="2 3">
    <name type="scientific">Undibacterium luofuense</name>
    <dbReference type="NCBI Taxonomy" id="2828733"/>
    <lineage>
        <taxon>Bacteria</taxon>
        <taxon>Pseudomonadati</taxon>
        <taxon>Pseudomonadota</taxon>
        <taxon>Betaproteobacteria</taxon>
        <taxon>Burkholderiales</taxon>
        <taxon>Oxalobacteraceae</taxon>
        <taxon>Undibacterium</taxon>
    </lineage>
</organism>
<protein>
    <submittedName>
        <fullName evidence="2">DUF5329 domain-containing protein</fullName>
    </submittedName>
</protein>
<dbReference type="RefSeq" id="WP_212689078.1">
    <property type="nucleotide sequence ID" value="NZ_JAGSPN010000015.1"/>
</dbReference>
<name>A0A941I8J1_9BURK</name>
<sequence>MKKFLLLSLLACALNAANAEMTAPVKEEIRNLLTRLEQSGCEFNRNGSWYSGAEAKSHLMRKLDYVDGKFTVKNTEQFIDMAASQSSSSGKAYQVRCQGAAPVNSAIWLKSQLQQLRSAGR</sequence>
<keyword evidence="3" id="KW-1185">Reference proteome</keyword>
<feature type="signal peptide" evidence="1">
    <location>
        <begin position="1"/>
        <end position="19"/>
    </location>
</feature>
<evidence type="ECO:0000313" key="3">
    <source>
        <dbReference type="Proteomes" id="UP000680067"/>
    </source>
</evidence>
<evidence type="ECO:0000256" key="1">
    <source>
        <dbReference type="SAM" id="SignalP"/>
    </source>
</evidence>
<comment type="caution">
    <text evidence="2">The sequence shown here is derived from an EMBL/GenBank/DDBJ whole genome shotgun (WGS) entry which is preliminary data.</text>
</comment>
<feature type="chain" id="PRO_5037759935" evidence="1">
    <location>
        <begin position="20"/>
        <end position="121"/>
    </location>
</feature>
<gene>
    <name evidence="2" type="ORF">KDM89_16790</name>
</gene>
<dbReference type="Pfam" id="PF17263">
    <property type="entry name" value="DUF5329"/>
    <property type="match status" value="1"/>
</dbReference>
<dbReference type="EMBL" id="JAGSPN010000015">
    <property type="protein sequence ID" value="MBR7783805.1"/>
    <property type="molecule type" value="Genomic_DNA"/>
</dbReference>
<proteinExistence type="predicted"/>
<evidence type="ECO:0000313" key="2">
    <source>
        <dbReference type="EMBL" id="MBR7783805.1"/>
    </source>
</evidence>
<dbReference type="Proteomes" id="UP000680067">
    <property type="component" value="Unassembled WGS sequence"/>
</dbReference>
<reference evidence="2" key="1">
    <citation type="submission" date="2021-04" db="EMBL/GenBank/DDBJ databases">
        <title>novel species isolated from subtropical streams in China.</title>
        <authorList>
            <person name="Lu H."/>
        </authorList>
    </citation>
    <scope>NUCLEOTIDE SEQUENCE</scope>
    <source>
        <strain evidence="2">LFS511W</strain>
    </source>
</reference>
<dbReference type="AlphaFoldDB" id="A0A941I8J1"/>
<accession>A0A941I8J1</accession>
<dbReference type="InterPro" id="IPR035242">
    <property type="entry name" value="DUF5329"/>
</dbReference>